<dbReference type="Gene3D" id="3.80.10.10">
    <property type="entry name" value="Ribonuclease Inhibitor"/>
    <property type="match status" value="2"/>
</dbReference>
<dbReference type="InterPro" id="IPR032675">
    <property type="entry name" value="LRR_dom_sf"/>
</dbReference>
<dbReference type="InterPro" id="IPR053139">
    <property type="entry name" value="Surface_bspA-like"/>
</dbReference>
<proteinExistence type="predicted"/>
<name>A0A1G5S0N9_9FIRM</name>
<evidence type="ECO:0000313" key="2">
    <source>
        <dbReference type="Proteomes" id="UP000199208"/>
    </source>
</evidence>
<dbReference type="RefSeq" id="WP_092590850.1">
    <property type="nucleotide sequence ID" value="NZ_FMWL01000008.1"/>
</dbReference>
<dbReference type="AlphaFoldDB" id="A0A1G5S0N9"/>
<dbReference type="EMBL" id="FMWL01000008">
    <property type="protein sequence ID" value="SCZ79687.1"/>
    <property type="molecule type" value="Genomic_DNA"/>
</dbReference>
<protein>
    <submittedName>
        <fullName evidence="1">Leucine rich repeat-containing protein</fullName>
    </submittedName>
</protein>
<dbReference type="Pfam" id="PF13306">
    <property type="entry name" value="LRR_5"/>
    <property type="match status" value="2"/>
</dbReference>
<dbReference type="Proteomes" id="UP000199208">
    <property type="component" value="Unassembled WGS sequence"/>
</dbReference>
<dbReference type="STRING" id="1120920.SAMN03080599_01900"/>
<dbReference type="PANTHER" id="PTHR45661">
    <property type="entry name" value="SURFACE ANTIGEN"/>
    <property type="match status" value="1"/>
</dbReference>
<gene>
    <name evidence="1" type="ORF">SAMN03080599_01900</name>
</gene>
<evidence type="ECO:0000313" key="1">
    <source>
        <dbReference type="EMBL" id="SCZ79687.1"/>
    </source>
</evidence>
<dbReference type="SUPFAM" id="SSF52058">
    <property type="entry name" value="L domain-like"/>
    <property type="match status" value="1"/>
</dbReference>
<organism evidence="1 2">
    <name type="scientific">Acidaminobacter hydrogenoformans DSM 2784</name>
    <dbReference type="NCBI Taxonomy" id="1120920"/>
    <lineage>
        <taxon>Bacteria</taxon>
        <taxon>Bacillati</taxon>
        <taxon>Bacillota</taxon>
        <taxon>Clostridia</taxon>
        <taxon>Peptostreptococcales</taxon>
        <taxon>Acidaminobacteraceae</taxon>
        <taxon>Acidaminobacter</taxon>
    </lineage>
</organism>
<dbReference type="OrthoDB" id="2220137at2"/>
<reference evidence="1 2" key="1">
    <citation type="submission" date="2016-10" db="EMBL/GenBank/DDBJ databases">
        <authorList>
            <person name="de Groot N.N."/>
        </authorList>
    </citation>
    <scope>NUCLEOTIDE SEQUENCE [LARGE SCALE GENOMIC DNA]</scope>
    <source>
        <strain evidence="1 2">DSM 2784</strain>
    </source>
</reference>
<dbReference type="PANTHER" id="PTHR45661:SF3">
    <property type="entry name" value="IG-LIKE DOMAIN-CONTAINING PROTEIN"/>
    <property type="match status" value="1"/>
</dbReference>
<sequence length="531" mass="60308">MENAGFHVDLAQGLLIRYKGHEPHVVVPEGIRIIDEYAFANHKDLLSVELPSTVTEIRSWSFDRCERLGSIKLPEGLERIGNNAFYACYNLSAMALPATLKYLGESAFWGCINLHSVSLPAGLQEISHCTFKMCLKLKEVEIPESVKSIGRWSFSDCEALQTLTLPQSLEGISDHMLSGCKSLSHLDLPEGITKIGEWAFSGCSALEGLTLPERLEDIGEWAFKGCEGLETIRIPAKVQRIGSNAFHRCSALKRIEVSEANLVYESKKGVLMDRAQSKLIRFPMASGVSEYEIPYGVTHIHDRAFSDCAHLEKVVIPETVQSLGDFAFENCSRLKGVYFRDVLPRVREDTFKKCPELKLHLGLKVFNGSNLHEVVRCHIEDPERVLFPFVSVWAKVPASRRLELEACIESDETEIRLDYAAYVRLFNVVDIMDEKYDLALKRMVYSIALSPDNYEIYHLYLRNNLKKSVWHFIKRHDTQALLQLIEHGVIHSDNIDQMIELANTGKHAELMALLLQYKFEHSSFEEDKYAL</sequence>
<keyword evidence="2" id="KW-1185">Reference proteome</keyword>
<accession>A0A1G5S0N9</accession>
<dbReference type="InterPro" id="IPR026906">
    <property type="entry name" value="LRR_5"/>
</dbReference>